<dbReference type="AlphaFoldDB" id="A0A3P3WBK3"/>
<reference evidence="2 3" key="1">
    <citation type="submission" date="2018-11" db="EMBL/GenBank/DDBJ databases">
        <title>Flavobacterium sp. nov., YIM 102701-2 draft genome.</title>
        <authorList>
            <person name="Li G."/>
            <person name="Jiang Y."/>
        </authorList>
    </citation>
    <scope>NUCLEOTIDE SEQUENCE [LARGE SCALE GENOMIC DNA]</scope>
    <source>
        <strain evidence="2 3">YIM 102701-2</strain>
    </source>
</reference>
<dbReference type="Proteomes" id="UP000275719">
    <property type="component" value="Unassembled WGS sequence"/>
</dbReference>
<evidence type="ECO:0000313" key="3">
    <source>
        <dbReference type="Proteomes" id="UP000275719"/>
    </source>
</evidence>
<dbReference type="EMBL" id="RQVQ01000013">
    <property type="protein sequence ID" value="RRJ90989.1"/>
    <property type="molecule type" value="Genomic_DNA"/>
</dbReference>
<name>A0A3P3WBK3_9FLAO</name>
<organism evidence="2 3">
    <name type="scientific">Paenimyroides tangerinum</name>
    <dbReference type="NCBI Taxonomy" id="2488728"/>
    <lineage>
        <taxon>Bacteria</taxon>
        <taxon>Pseudomonadati</taxon>
        <taxon>Bacteroidota</taxon>
        <taxon>Flavobacteriia</taxon>
        <taxon>Flavobacteriales</taxon>
        <taxon>Flavobacteriaceae</taxon>
        <taxon>Paenimyroides</taxon>
    </lineage>
</organism>
<dbReference type="InterPro" id="IPR009677">
    <property type="entry name" value="DUF1266"/>
</dbReference>
<accession>A0A3P3WBK3</accession>
<dbReference type="OrthoDB" id="787383at2"/>
<feature type="domain" description="DUF1266" evidence="1">
    <location>
        <begin position="61"/>
        <end position="233"/>
    </location>
</feature>
<gene>
    <name evidence="2" type="ORF">EG240_07245</name>
</gene>
<evidence type="ECO:0000313" key="2">
    <source>
        <dbReference type="EMBL" id="RRJ90989.1"/>
    </source>
</evidence>
<dbReference type="Pfam" id="PF06889">
    <property type="entry name" value="DUF1266"/>
    <property type="match status" value="1"/>
</dbReference>
<protein>
    <submittedName>
        <fullName evidence="2">DUF1266 domain-containing protein</fullName>
    </submittedName>
</protein>
<evidence type="ECO:0000259" key="1">
    <source>
        <dbReference type="Pfam" id="PF06889"/>
    </source>
</evidence>
<comment type="caution">
    <text evidence="2">The sequence shown here is derived from an EMBL/GenBank/DDBJ whole genome shotgun (WGS) entry which is preliminary data.</text>
</comment>
<keyword evidence="3" id="KW-1185">Reference proteome</keyword>
<proteinExistence type="predicted"/>
<sequence>MGFFSKFFNALKSIRMNKENAVNGTPLDHLLTSSMYAEQQTAYLNSYETGLNKSDIKKIVEDAWHIFDKAKAIETLESLLYKNDDENMNVVFMAFNNSSNYVDILKSKLPNNQEIFDHYLEFYRELKKVVPELIEYKVINDPAELTHIKDSGWNIGRAAFLARCFYDLGYLNKVELIEFLDRCYSELKKYCNTWKEYTTSYILGRAIWGAANNTGMISIANDLLSNENSPLKNKTYI</sequence>